<feature type="domain" description="CCHC-type" evidence="6">
    <location>
        <begin position="90"/>
        <end position="105"/>
    </location>
</feature>
<evidence type="ECO:0000256" key="3">
    <source>
        <dbReference type="ARBA" id="ARBA00022837"/>
    </source>
</evidence>
<accession>A0A397BHM2</accession>
<reference evidence="7 8" key="1">
    <citation type="submission" date="2018-08" db="EMBL/GenBank/DDBJ databases">
        <title>Aphanomyces genome sequencing and annotation.</title>
        <authorList>
            <person name="Minardi D."/>
            <person name="Oidtmann B."/>
            <person name="Van Der Giezen M."/>
            <person name="Studholme D.J."/>
        </authorList>
    </citation>
    <scope>NUCLEOTIDE SEQUENCE [LARGE SCALE GENOMIC DNA]</scope>
    <source>
        <strain evidence="7 8">Kv</strain>
    </source>
</reference>
<dbReference type="Pfam" id="PF03160">
    <property type="entry name" value="Calx-beta"/>
    <property type="match status" value="3"/>
</dbReference>
<feature type="region of interest" description="Disordered" evidence="5">
    <location>
        <begin position="182"/>
        <end position="220"/>
    </location>
</feature>
<gene>
    <name evidence="7" type="ORF">DYB36_010048</name>
</gene>
<dbReference type="SUPFAM" id="SSF57756">
    <property type="entry name" value="Retrovirus zinc finger-like domains"/>
    <property type="match status" value="1"/>
</dbReference>
<evidence type="ECO:0000256" key="4">
    <source>
        <dbReference type="PROSITE-ProRule" id="PRU00047"/>
    </source>
</evidence>
<evidence type="ECO:0000313" key="7">
    <source>
        <dbReference type="EMBL" id="RHY17498.1"/>
    </source>
</evidence>
<feature type="compositionally biased region" description="Basic residues" evidence="5">
    <location>
        <begin position="9"/>
        <end position="20"/>
    </location>
</feature>
<dbReference type="VEuPathDB" id="FungiDB:H257_05529"/>
<keyword evidence="4" id="KW-0479">Metal-binding</keyword>
<keyword evidence="4" id="KW-0863">Zinc-finger</keyword>
<dbReference type="InterPro" id="IPR003644">
    <property type="entry name" value="Calx_beta"/>
</dbReference>
<dbReference type="PANTHER" id="PTHR47798:SF2">
    <property type="entry name" value="CCHC-TYPE DOMAIN-CONTAINING PROTEIN"/>
    <property type="match status" value="1"/>
</dbReference>
<dbReference type="GO" id="GO:0008270">
    <property type="term" value="F:zinc ion binding"/>
    <property type="evidence" value="ECO:0007669"/>
    <property type="project" value="UniProtKB-KW"/>
</dbReference>
<keyword evidence="3" id="KW-0106">Calcium</keyword>
<feature type="compositionally biased region" description="Basic and acidic residues" evidence="5">
    <location>
        <begin position="25"/>
        <end position="37"/>
    </location>
</feature>
<evidence type="ECO:0000256" key="1">
    <source>
        <dbReference type="ARBA" id="ARBA00022729"/>
    </source>
</evidence>
<keyword evidence="4" id="KW-0862">Zinc</keyword>
<dbReference type="Gene3D" id="4.10.60.10">
    <property type="entry name" value="Zinc finger, CCHC-type"/>
    <property type="match status" value="2"/>
</dbReference>
<feature type="compositionally biased region" description="Acidic residues" evidence="5">
    <location>
        <begin position="191"/>
        <end position="206"/>
    </location>
</feature>
<organism evidence="7 8">
    <name type="scientific">Aphanomyces astaci</name>
    <name type="common">Crayfish plague agent</name>
    <dbReference type="NCBI Taxonomy" id="112090"/>
    <lineage>
        <taxon>Eukaryota</taxon>
        <taxon>Sar</taxon>
        <taxon>Stramenopiles</taxon>
        <taxon>Oomycota</taxon>
        <taxon>Saprolegniomycetes</taxon>
        <taxon>Saprolegniales</taxon>
        <taxon>Verrucalvaceae</taxon>
        <taxon>Aphanomyces</taxon>
    </lineage>
</organism>
<feature type="domain" description="CCHC-type" evidence="6">
    <location>
        <begin position="117"/>
        <end position="131"/>
    </location>
</feature>
<dbReference type="VEuPathDB" id="FungiDB:H257_05528"/>
<name>A0A397BHM2_APHAT</name>
<comment type="caution">
    <text evidence="7">The sequence shown here is derived from an EMBL/GenBank/DDBJ whole genome shotgun (WGS) entry which is preliminary data.</text>
</comment>
<dbReference type="EMBL" id="QUSZ01003694">
    <property type="protein sequence ID" value="RHY17498.1"/>
    <property type="molecule type" value="Genomic_DNA"/>
</dbReference>
<dbReference type="GO" id="GO:0007154">
    <property type="term" value="P:cell communication"/>
    <property type="evidence" value="ECO:0007669"/>
    <property type="project" value="InterPro"/>
</dbReference>
<dbReference type="InterPro" id="IPR001878">
    <property type="entry name" value="Znf_CCHC"/>
</dbReference>
<dbReference type="PROSITE" id="PS50158">
    <property type="entry name" value="ZF_CCHC"/>
    <property type="match status" value="2"/>
</dbReference>
<dbReference type="SMART" id="SM00343">
    <property type="entry name" value="ZnF_C2HC"/>
    <property type="match status" value="4"/>
</dbReference>
<dbReference type="GO" id="GO:0016020">
    <property type="term" value="C:membrane"/>
    <property type="evidence" value="ECO:0007669"/>
    <property type="project" value="InterPro"/>
</dbReference>
<evidence type="ECO:0000313" key="8">
    <source>
        <dbReference type="Proteomes" id="UP000265427"/>
    </source>
</evidence>
<dbReference type="AlphaFoldDB" id="A0A397BHM2"/>
<feature type="region of interest" description="Disordered" evidence="5">
    <location>
        <begin position="1"/>
        <end position="51"/>
    </location>
</feature>
<sequence length="880" mass="94926">MVEELSKTERRRAAKAKKKATITMEKQKRQDKREEMKQRRRDQKMQPKGGFNEDGCWLCGASDHRKQDCTEKGHDINSCPQRKGEANDLCFNCGESGHSLWKCPKPKVGDGTSFAQCFVCQGTGHLSSKCPLSEKGIYPKGGSCKVCQSKMHLAKDCPHKDGPQNTKKVFADDDVDDSMTGTASLEYGGDALDDRDIIEDNDDNDGNEIKAPPKSTQRKKPNIRVGLRVRLGCAPSHGYYSLTTFHLVQRGLGADGAASVVVSSRDGSALQSIHYIPIVNQTLGWSDGDSNPVEVQVRFAATPTNQDVTFFLDLHDATTSIYMPQATAEITIRATNAFSANSTSFTIPPTWNPQTSYPLSIPVYRLHGAFGHVQVPYDVVVTATSTATAGEDFNFVKGLPFARFVSWSDSDHDPKYIDLLWVNQAPYRQDLTFTLQLFAPTGQALLGTISTVDITVQGNHLGVPAGVLQLNAPCFPSCAADVYSVQAGSAVRIYVARQEGTVGAIAVSYSCGSLIPGQPQTGTLTWADGDAAEKSFVLATAATSPTGTPHLVVLQTPTNGATLSTTAAKTIVTVLPLEPYAGAATVYVQTIDGTAIGGIDFVAQTSALQWQDGDTRPVSVTVTILAPPYTALNPSRAFSLVLTTPTNTRLGAFAQLPVRFDWFNKVQIQVGANDFVRLQQAPTVATTAATAALSFQPGFANYDNLQCKSTRIQGCWQPLMLPQSPILVTTFVADVVGPGLSRFTYDQQYIQLRFSKVMDRSTFQFMRLCDSLVATNCIGLSAPSRLIPRGSYKHSQLQLSDVAAGEATTTTLPFPVDETLWIVWVSPSTVAQLNAAGIGLTRGTSFVSLPPGLRDIQGNAFQGPTVQQAATAGTVVHFYC</sequence>
<keyword evidence="2" id="KW-0677">Repeat</keyword>
<dbReference type="SUPFAM" id="SSF141072">
    <property type="entry name" value="CalX-like"/>
    <property type="match status" value="2"/>
</dbReference>
<proteinExistence type="predicted"/>
<dbReference type="Proteomes" id="UP000265427">
    <property type="component" value="Unassembled WGS sequence"/>
</dbReference>
<keyword evidence="1" id="KW-0732">Signal</keyword>
<evidence type="ECO:0000259" key="6">
    <source>
        <dbReference type="PROSITE" id="PS50158"/>
    </source>
</evidence>
<dbReference type="InterPro" id="IPR038081">
    <property type="entry name" value="CalX-like_sf"/>
</dbReference>
<dbReference type="PANTHER" id="PTHR47798">
    <property type="entry name" value="OS04G0555800 PROTEIN"/>
    <property type="match status" value="1"/>
</dbReference>
<evidence type="ECO:0000256" key="5">
    <source>
        <dbReference type="SAM" id="MobiDB-lite"/>
    </source>
</evidence>
<dbReference type="InterPro" id="IPR036875">
    <property type="entry name" value="Znf_CCHC_sf"/>
</dbReference>
<dbReference type="Gene3D" id="2.60.40.2030">
    <property type="match status" value="2"/>
</dbReference>
<dbReference type="GO" id="GO:0003676">
    <property type="term" value="F:nucleic acid binding"/>
    <property type="evidence" value="ECO:0007669"/>
    <property type="project" value="InterPro"/>
</dbReference>
<protein>
    <recommendedName>
        <fullName evidence="6">CCHC-type domain-containing protein</fullName>
    </recommendedName>
</protein>
<evidence type="ECO:0000256" key="2">
    <source>
        <dbReference type="ARBA" id="ARBA00022737"/>
    </source>
</evidence>